<reference evidence="3 4" key="2">
    <citation type="submission" date="2024-07" db="EMBL/GenBank/DDBJ databases">
        <authorList>
            <person name="Akdeniz Z."/>
        </authorList>
    </citation>
    <scope>NUCLEOTIDE SEQUENCE [LARGE SCALE GENOMIC DNA]</scope>
</reference>
<evidence type="ECO:0000256" key="1">
    <source>
        <dbReference type="SAM" id="MobiDB-lite"/>
    </source>
</evidence>
<evidence type="ECO:0000313" key="2">
    <source>
        <dbReference type="EMBL" id="CAI9929235.1"/>
    </source>
</evidence>
<dbReference type="PANTHER" id="PTHR21580:SF60">
    <property type="entry name" value="SPERM-TAIL PG-RICH REPEAT-CONTAINING PROTEIN 2"/>
    <property type="match status" value="1"/>
</dbReference>
<name>A0AA86P1A3_9EUKA</name>
<protein>
    <submittedName>
        <fullName evidence="2">Uncharacterized protein</fullName>
    </submittedName>
</protein>
<dbReference type="PANTHER" id="PTHR21580">
    <property type="entry name" value="SHIPPO-1-RELATED"/>
    <property type="match status" value="1"/>
</dbReference>
<dbReference type="EMBL" id="CAXDID020000383">
    <property type="protein sequence ID" value="CAL6084960.1"/>
    <property type="molecule type" value="Genomic_DNA"/>
</dbReference>
<dbReference type="Pfam" id="PF07004">
    <property type="entry name" value="SHIPPO-rpt"/>
    <property type="match status" value="3"/>
</dbReference>
<evidence type="ECO:0000313" key="3">
    <source>
        <dbReference type="EMBL" id="CAL6084960.1"/>
    </source>
</evidence>
<feature type="region of interest" description="Disordered" evidence="1">
    <location>
        <begin position="174"/>
        <end position="193"/>
    </location>
</feature>
<feature type="region of interest" description="Disordered" evidence="1">
    <location>
        <begin position="144"/>
        <end position="163"/>
    </location>
</feature>
<accession>A0AA86P1A3</accession>
<dbReference type="InterPro" id="IPR051291">
    <property type="entry name" value="CIMAP"/>
</dbReference>
<proteinExistence type="predicted"/>
<dbReference type="Proteomes" id="UP001642409">
    <property type="component" value="Unassembled WGS sequence"/>
</dbReference>
<dbReference type="InterPro" id="IPR010736">
    <property type="entry name" value="SHIPPO-rpt"/>
</dbReference>
<keyword evidence="4" id="KW-1185">Reference proteome</keyword>
<dbReference type="AlphaFoldDB" id="A0AA86P1A3"/>
<evidence type="ECO:0000313" key="4">
    <source>
        <dbReference type="Proteomes" id="UP001642409"/>
    </source>
</evidence>
<organism evidence="2">
    <name type="scientific">Hexamita inflata</name>
    <dbReference type="NCBI Taxonomy" id="28002"/>
    <lineage>
        <taxon>Eukaryota</taxon>
        <taxon>Metamonada</taxon>
        <taxon>Diplomonadida</taxon>
        <taxon>Hexamitidae</taxon>
        <taxon>Hexamitinae</taxon>
        <taxon>Hexamita</taxon>
    </lineage>
</organism>
<dbReference type="EMBL" id="CATOUU010000429">
    <property type="protein sequence ID" value="CAI9929235.1"/>
    <property type="molecule type" value="Genomic_DNA"/>
</dbReference>
<feature type="region of interest" description="Disordered" evidence="1">
    <location>
        <begin position="1"/>
        <end position="20"/>
    </location>
</feature>
<sequence>MLSKPVRTIRPKINDNPGPGSYSPEKCFKHFVNHGVFTLKGRVNSPHKEALNMPGPGHYSPAERKVDTTHITSQFRPISHKPELIKATSPGPAAYTISSPKFARDFTLHSRVKLPEEKSQMSPQKYSPSYKALEYQPQFTFKGRPKTSFEKERAPSPDAYLPKPQHHVLDLTMGKPSPHKSPIKNNGVPGPEKYTITRQRGQGQYSGSVMGVRWEGNVKTF</sequence>
<comment type="caution">
    <text evidence="2">The sequence shown here is derived from an EMBL/GenBank/DDBJ whole genome shotgun (WGS) entry which is preliminary data.</text>
</comment>
<gene>
    <name evidence="2" type="ORF">HINF_LOCUS16880</name>
    <name evidence="3" type="ORF">HINF_LOCUS62453</name>
</gene>
<reference evidence="2" key="1">
    <citation type="submission" date="2023-06" db="EMBL/GenBank/DDBJ databases">
        <authorList>
            <person name="Kurt Z."/>
        </authorList>
    </citation>
    <scope>NUCLEOTIDE SEQUENCE</scope>
</reference>